<dbReference type="RefSeq" id="WP_407594381.1">
    <property type="nucleotide sequence ID" value="NZ_JBHDIY010000003.1"/>
</dbReference>
<dbReference type="PANTHER" id="PTHR30055">
    <property type="entry name" value="HTH-TYPE TRANSCRIPTIONAL REGULATOR RUTR"/>
    <property type="match status" value="1"/>
</dbReference>
<evidence type="ECO:0000256" key="3">
    <source>
        <dbReference type="ARBA" id="ARBA00023163"/>
    </source>
</evidence>
<dbReference type="Proteomes" id="UP001627408">
    <property type="component" value="Unassembled WGS sequence"/>
</dbReference>
<dbReference type="PRINTS" id="PR00455">
    <property type="entry name" value="HTHTETR"/>
</dbReference>
<dbReference type="Pfam" id="PF00440">
    <property type="entry name" value="TetR_N"/>
    <property type="match status" value="1"/>
</dbReference>
<dbReference type="SUPFAM" id="SSF46689">
    <property type="entry name" value="Homeodomain-like"/>
    <property type="match status" value="1"/>
</dbReference>
<dbReference type="EMBL" id="JBHDIY010000003">
    <property type="protein sequence ID" value="MFL4472233.1"/>
    <property type="molecule type" value="Genomic_DNA"/>
</dbReference>
<dbReference type="PANTHER" id="PTHR30055:SF234">
    <property type="entry name" value="HTH-TYPE TRANSCRIPTIONAL REGULATOR BETI"/>
    <property type="match status" value="1"/>
</dbReference>
<gene>
    <name evidence="6" type="ORF">ACERZ8_20975</name>
</gene>
<reference evidence="6 7" key="1">
    <citation type="submission" date="2024-08" db="EMBL/GenBank/DDBJ databases">
        <title>Tateyamaria sp. nov., isolated from marine algae.</title>
        <authorList>
            <person name="Choi B.J."/>
            <person name="Kim J.M."/>
            <person name="Lee J.K."/>
            <person name="Choi D.G."/>
            <person name="Bayburt H."/>
            <person name="Baek J.H."/>
            <person name="Han D.M."/>
            <person name="Jeon C.O."/>
        </authorList>
    </citation>
    <scope>NUCLEOTIDE SEQUENCE [LARGE SCALE GENOMIC DNA]</scope>
    <source>
        <strain evidence="6 7">KMU-156</strain>
    </source>
</reference>
<keyword evidence="1" id="KW-0805">Transcription regulation</keyword>
<protein>
    <submittedName>
        <fullName evidence="6">TetR/AcrR family transcriptional regulator</fullName>
    </submittedName>
</protein>
<organism evidence="6 7">
    <name type="scientific">Tateyamaria armeniaca</name>
    <dbReference type="NCBI Taxonomy" id="2518930"/>
    <lineage>
        <taxon>Bacteria</taxon>
        <taxon>Pseudomonadati</taxon>
        <taxon>Pseudomonadota</taxon>
        <taxon>Alphaproteobacteria</taxon>
        <taxon>Rhodobacterales</taxon>
        <taxon>Roseobacteraceae</taxon>
        <taxon>Tateyamaria</taxon>
    </lineage>
</organism>
<dbReference type="InterPro" id="IPR009057">
    <property type="entry name" value="Homeodomain-like_sf"/>
</dbReference>
<feature type="domain" description="HTH tetR-type" evidence="5">
    <location>
        <begin position="6"/>
        <end position="66"/>
    </location>
</feature>
<dbReference type="Gene3D" id="1.10.357.10">
    <property type="entry name" value="Tetracycline Repressor, domain 2"/>
    <property type="match status" value="1"/>
</dbReference>
<comment type="caution">
    <text evidence="6">The sequence shown here is derived from an EMBL/GenBank/DDBJ whole genome shotgun (WGS) entry which is preliminary data.</text>
</comment>
<keyword evidence="3" id="KW-0804">Transcription</keyword>
<dbReference type="PROSITE" id="PS50977">
    <property type="entry name" value="HTH_TETR_2"/>
    <property type="match status" value="1"/>
</dbReference>
<dbReference type="InterPro" id="IPR050109">
    <property type="entry name" value="HTH-type_TetR-like_transc_reg"/>
</dbReference>
<evidence type="ECO:0000259" key="5">
    <source>
        <dbReference type="PROSITE" id="PS50977"/>
    </source>
</evidence>
<evidence type="ECO:0000313" key="6">
    <source>
        <dbReference type="EMBL" id="MFL4472233.1"/>
    </source>
</evidence>
<feature type="DNA-binding region" description="H-T-H motif" evidence="4">
    <location>
        <begin position="29"/>
        <end position="48"/>
    </location>
</feature>
<accession>A0ABW8V4F7</accession>
<dbReference type="InterPro" id="IPR036271">
    <property type="entry name" value="Tet_transcr_reg_TetR-rel_C_sf"/>
</dbReference>
<dbReference type="SUPFAM" id="SSF48498">
    <property type="entry name" value="Tetracyclin repressor-like, C-terminal domain"/>
    <property type="match status" value="1"/>
</dbReference>
<name>A0ABW8V4F7_9RHOB</name>
<evidence type="ECO:0000256" key="2">
    <source>
        <dbReference type="ARBA" id="ARBA00023125"/>
    </source>
</evidence>
<evidence type="ECO:0000256" key="4">
    <source>
        <dbReference type="PROSITE-ProRule" id="PRU00335"/>
    </source>
</evidence>
<evidence type="ECO:0000256" key="1">
    <source>
        <dbReference type="ARBA" id="ARBA00023015"/>
    </source>
</evidence>
<keyword evidence="7" id="KW-1185">Reference proteome</keyword>
<proteinExistence type="predicted"/>
<evidence type="ECO:0000313" key="7">
    <source>
        <dbReference type="Proteomes" id="UP001627408"/>
    </source>
</evidence>
<keyword evidence="2 4" id="KW-0238">DNA-binding</keyword>
<dbReference type="InterPro" id="IPR001647">
    <property type="entry name" value="HTH_TetR"/>
</dbReference>
<sequence>MSSTSIDTPTKILQATLSLLEKPNAKLPTMSDIAKASGVSRQAVYLHFPSRTDVLVAATRYQDQTNDVNAALAPSRTARSGTERLDAFVTAWGNYIPQIYGVARAILAVVDTDVEAAQAWNTRMADMREGCAAAVKALADEGTLPPKTDPEQATDLLWTLLSVRTWENLTQTCGWDQECYLATIRGLALAALAQDAGALSDVLAHTKDPA</sequence>